<name>A0A9N9WXN6_9DIPT</name>
<evidence type="ECO:0000256" key="1">
    <source>
        <dbReference type="ARBA" id="ARBA00004567"/>
    </source>
</evidence>
<comment type="similarity">
    <text evidence="2 5">Belongs to the nucleoporin interacting component (NIC) family.</text>
</comment>
<keyword evidence="7" id="KW-1185">Reference proteome</keyword>
<dbReference type="Proteomes" id="UP001153620">
    <property type="component" value="Chromosome 3"/>
</dbReference>
<protein>
    <recommendedName>
        <fullName evidence="5">Nuclear pore protein</fullName>
    </recommendedName>
</protein>
<comment type="subcellular location">
    <subcellularLocation>
        <location evidence="1 5">Nucleus</location>
        <location evidence="1 5">Nuclear pore complex</location>
    </subcellularLocation>
</comment>
<accession>A0A9N9WXN6</accession>
<evidence type="ECO:0000256" key="3">
    <source>
        <dbReference type="ARBA" id="ARBA00023132"/>
    </source>
</evidence>
<dbReference type="InterPro" id="IPR007231">
    <property type="entry name" value="Nucleoporin_int_Nup93/Nic96"/>
</dbReference>
<evidence type="ECO:0000256" key="5">
    <source>
        <dbReference type="RuleBase" id="RU364035"/>
    </source>
</evidence>
<organism evidence="6 7">
    <name type="scientific">Chironomus riparius</name>
    <dbReference type="NCBI Taxonomy" id="315576"/>
    <lineage>
        <taxon>Eukaryota</taxon>
        <taxon>Metazoa</taxon>
        <taxon>Ecdysozoa</taxon>
        <taxon>Arthropoda</taxon>
        <taxon>Hexapoda</taxon>
        <taxon>Insecta</taxon>
        <taxon>Pterygota</taxon>
        <taxon>Neoptera</taxon>
        <taxon>Endopterygota</taxon>
        <taxon>Diptera</taxon>
        <taxon>Nematocera</taxon>
        <taxon>Chironomoidea</taxon>
        <taxon>Chironomidae</taxon>
        <taxon>Chironominae</taxon>
        <taxon>Chironomus</taxon>
    </lineage>
</organism>
<dbReference type="GO" id="GO:0017056">
    <property type="term" value="F:structural constituent of nuclear pore"/>
    <property type="evidence" value="ECO:0007669"/>
    <property type="project" value="InterPro"/>
</dbReference>
<keyword evidence="5" id="KW-0811">Translocation</keyword>
<dbReference type="GO" id="GO:0016973">
    <property type="term" value="P:poly(A)+ mRNA export from nucleus"/>
    <property type="evidence" value="ECO:0007669"/>
    <property type="project" value="TreeGrafter"/>
</dbReference>
<keyword evidence="5" id="KW-0472">Membrane</keyword>
<dbReference type="OrthoDB" id="1918363at2759"/>
<reference evidence="6" key="1">
    <citation type="submission" date="2022-01" db="EMBL/GenBank/DDBJ databases">
        <authorList>
            <person name="King R."/>
        </authorList>
    </citation>
    <scope>NUCLEOTIDE SEQUENCE</scope>
</reference>
<sequence length="804" mass="93375">MDFTTLMQQAQKLVNDTQNTDDLPRVERSMPQILKATNELHSRVTSSSSAQDIQAYVLLGSKGIDLPKISKNLETLSARKTFETLDPVYDTDIHSFLKNEKENAILSIIQDVNKSSIENSQAQKWDHIMNEWNMEKVKLMNALVGPSQNWIDFRKLPEQTILNETSGIKSSLNSIQMAYAKEVTEYNRFDRAMRSSLVEKFTNVAQSFNDKKTLEMWEIIKFMSNVRPIPKNQDPAKHRFNSEFVDQAKKYLEKHFRVFMQTVISEHLKETQRGGDPSNYKLIEAFVNLKLRNPNELIGLQDRRDNFFPWPNVFYSMRCGDNKSALKCLENNLQDQKDIITAIEELLKSADGKISVKIKSQIKMQYKQHKIRMSDPYKRAVYAILGSCSEQSELNSSFEDYLWMQLYLISNVSTDSNDKLTLPALQRTILEQYGEKYFKADEQPQRYFEVLALTGQFEAGIEFLSRFERYRTHAVHFALALNELHLITTPRNIQEPLIIVDIEDPKPLRRLNIARLIMLYVEKFEISDPGEALQYYYFLRHLTDSNGKNLFLSCVTDLVVENLNYELIFGKMQPSGIRSRAFIDQFDNVINIQSACNGIADEFVKKGLFEDAIKMYDLAENPEQTLRYIITLLSQVVHQQTKPGSMKERLQTISLEISERYRSKEITCDPQIMKTFNTLKILMQFFQHYHDNKHEEALEILAQTKLVPLHMKDVDVCVQNFKKTGGEVCKILPDILLSTMDIIYKKYTTIKNKEISRFNEGNSDDKLKFLREQAKGITVMAASIYFRMPSDTNSRLIQTEILMH</sequence>
<keyword evidence="5" id="KW-0509">mRNA transport</keyword>
<evidence type="ECO:0000256" key="2">
    <source>
        <dbReference type="ARBA" id="ARBA00010186"/>
    </source>
</evidence>
<reference evidence="6" key="2">
    <citation type="submission" date="2022-10" db="EMBL/GenBank/DDBJ databases">
        <authorList>
            <consortium name="ENA_rothamsted_submissions"/>
            <consortium name="culmorum"/>
            <person name="King R."/>
        </authorList>
    </citation>
    <scope>NUCLEOTIDE SEQUENCE</scope>
</reference>
<dbReference type="EMBL" id="OU895879">
    <property type="protein sequence ID" value="CAG9807920.1"/>
    <property type="molecule type" value="Genomic_DNA"/>
</dbReference>
<keyword evidence="5" id="KW-0653">Protein transport</keyword>
<dbReference type="GO" id="GO:0006606">
    <property type="term" value="P:protein import into nucleus"/>
    <property type="evidence" value="ECO:0007669"/>
    <property type="project" value="TreeGrafter"/>
</dbReference>
<dbReference type="GO" id="GO:0005643">
    <property type="term" value="C:nuclear pore"/>
    <property type="evidence" value="ECO:0007669"/>
    <property type="project" value="UniProtKB-SubCell"/>
</dbReference>
<evidence type="ECO:0000313" key="6">
    <source>
        <dbReference type="EMBL" id="CAG9807920.1"/>
    </source>
</evidence>
<dbReference type="PANTHER" id="PTHR11225:SF4">
    <property type="entry name" value="NUCLEAR PORE COMPLEX PROTEIN NUP93"/>
    <property type="match status" value="1"/>
</dbReference>
<dbReference type="PANTHER" id="PTHR11225">
    <property type="entry name" value="NUCLEAR PORE COMPLEX PROTEIN NUP93 NUCLEOPORIN NUP93 DEAD EYE PROTEIN"/>
    <property type="match status" value="1"/>
</dbReference>
<keyword evidence="5" id="KW-0813">Transport</keyword>
<keyword evidence="3 5" id="KW-0906">Nuclear pore complex</keyword>
<dbReference type="AlphaFoldDB" id="A0A9N9WXN6"/>
<dbReference type="Pfam" id="PF04097">
    <property type="entry name" value="Nic96"/>
    <property type="match status" value="1"/>
</dbReference>
<evidence type="ECO:0000256" key="4">
    <source>
        <dbReference type="ARBA" id="ARBA00023242"/>
    </source>
</evidence>
<keyword evidence="4 5" id="KW-0539">Nucleus</keyword>
<evidence type="ECO:0000313" key="7">
    <source>
        <dbReference type="Proteomes" id="UP001153620"/>
    </source>
</evidence>
<proteinExistence type="inferred from homology"/>
<gene>
    <name evidence="6" type="ORF">CHIRRI_LOCUS10766</name>
</gene>